<proteinExistence type="predicted"/>
<reference evidence="2 3" key="1">
    <citation type="submission" date="2024-06" db="EMBL/GenBank/DDBJ databases">
        <authorList>
            <person name="Kraege A."/>
            <person name="Thomma B."/>
        </authorList>
    </citation>
    <scope>NUCLEOTIDE SEQUENCE [LARGE SCALE GENOMIC DNA]</scope>
</reference>
<evidence type="ECO:0000256" key="1">
    <source>
        <dbReference type="SAM" id="MobiDB-lite"/>
    </source>
</evidence>
<organism evidence="2 3">
    <name type="scientific">Coccomyxa viridis</name>
    <dbReference type="NCBI Taxonomy" id="1274662"/>
    <lineage>
        <taxon>Eukaryota</taxon>
        <taxon>Viridiplantae</taxon>
        <taxon>Chlorophyta</taxon>
        <taxon>core chlorophytes</taxon>
        <taxon>Trebouxiophyceae</taxon>
        <taxon>Trebouxiophyceae incertae sedis</taxon>
        <taxon>Coccomyxaceae</taxon>
        <taxon>Coccomyxa</taxon>
    </lineage>
</organism>
<name>A0ABP1FUJ5_9CHLO</name>
<comment type="caution">
    <text evidence="2">The sequence shown here is derived from an EMBL/GenBank/DDBJ whole genome shotgun (WGS) entry which is preliminary data.</text>
</comment>
<feature type="compositionally biased region" description="Polar residues" evidence="1">
    <location>
        <begin position="471"/>
        <end position="480"/>
    </location>
</feature>
<accession>A0ABP1FUJ5</accession>
<protein>
    <submittedName>
        <fullName evidence="2">G3296 protein</fullName>
    </submittedName>
</protein>
<dbReference type="SUPFAM" id="SSF53474">
    <property type="entry name" value="alpha/beta-Hydrolases"/>
    <property type="match status" value="1"/>
</dbReference>
<gene>
    <name evidence="2" type="primary">g3296</name>
    <name evidence="2" type="ORF">VP750_LOCUS2816</name>
</gene>
<evidence type="ECO:0000313" key="3">
    <source>
        <dbReference type="Proteomes" id="UP001497392"/>
    </source>
</evidence>
<dbReference type="InterPro" id="IPR019149">
    <property type="entry name" value="ABHD18"/>
</dbReference>
<feature type="region of interest" description="Disordered" evidence="1">
    <location>
        <begin position="390"/>
        <end position="491"/>
    </location>
</feature>
<dbReference type="PANTHER" id="PTHR13617:SF14">
    <property type="entry name" value="PROTEIN ABHD18"/>
    <property type="match status" value="1"/>
</dbReference>
<keyword evidence="3" id="KW-1185">Reference proteome</keyword>
<dbReference type="Pfam" id="PF09752">
    <property type="entry name" value="ABHD18"/>
    <property type="match status" value="1"/>
</dbReference>
<dbReference type="Gene3D" id="3.40.50.1820">
    <property type="entry name" value="alpha/beta hydrolase"/>
    <property type="match status" value="2"/>
</dbReference>
<dbReference type="InterPro" id="IPR029058">
    <property type="entry name" value="AB_hydrolase_fold"/>
</dbReference>
<dbReference type="Proteomes" id="UP001497392">
    <property type="component" value="Unassembled WGS sequence"/>
</dbReference>
<feature type="compositionally biased region" description="Basic and acidic residues" evidence="1">
    <location>
        <begin position="603"/>
        <end position="617"/>
    </location>
</feature>
<dbReference type="EMBL" id="CAXHTA020000005">
    <property type="protein sequence ID" value="CAL5221157.1"/>
    <property type="molecule type" value="Genomic_DNA"/>
</dbReference>
<evidence type="ECO:0000313" key="2">
    <source>
        <dbReference type="EMBL" id="CAL5221157.1"/>
    </source>
</evidence>
<feature type="compositionally biased region" description="Basic and acidic residues" evidence="1">
    <location>
        <begin position="481"/>
        <end position="491"/>
    </location>
</feature>
<sequence length="625" mass="68396">MLFNVFQALKGLEQRSSSLIDMVSNSTGRTVDVMYATLVHRLGLSAPFFKSGWGDLGVVTFEEAESLLKGWPPEHFDTKVDWTGHKKGTKYGTPYEILNGSFRTPCFGRLYDALPEESRIARVKLLMPQGPHSKTDLVVHLAGTGDHGFDRRLHLGFPLIKQGVATMILESPYYGSRRPPWQEGSKLKRVSDLLTLGRATIEESLYLLSWAQRQDFRHLGTCGFSMGGVHACMVASLYPGPVACVPLLAPRSAAAAFCHGALREATAWQPLVAAADEAHKDVEATVLRAAQANLVTAAAQRVLEACKQAGKDPPEQLTDLERLAAAASTSSSEADVKTAATPRRTLAEQAIAYLGKADELLRWSSDLRGLQLPQLPTSLLYPWQPADRGPQLVKAGSAEPQQSHTEQGRREVDGSSTTSSSVKEKDSKTASASCSDSDRDLVDAALLPTSVSPAPEDQSEAVSVDDPAINREQQPNYKQKQGTEHSTPDSHAHHIWSSWLRWQDRQECKAGLEVARRRLDQVLETYTDVTRFPRPKRTDAAVIVGAYNDAYVSQKSVRELAQHWPGSQVRWVPGGHVSAFLLQQPAFRKAILDSLDQLAHPVEDKADAQRADPHRADASTAAKAA</sequence>
<feature type="region of interest" description="Disordered" evidence="1">
    <location>
        <begin position="603"/>
        <end position="625"/>
    </location>
</feature>
<dbReference type="PANTHER" id="PTHR13617">
    <property type="entry name" value="PROTEIN ABHD18"/>
    <property type="match status" value="1"/>
</dbReference>